<reference evidence="1 2" key="1">
    <citation type="submission" date="2024-01" db="EMBL/GenBank/DDBJ databases">
        <title>The genomes of 5 underutilized Papilionoideae crops provide insights into root nodulation and disease resistanc.</title>
        <authorList>
            <person name="Jiang F."/>
        </authorList>
    </citation>
    <scope>NUCLEOTIDE SEQUENCE [LARGE SCALE GENOMIC DNA]</scope>
    <source>
        <strain evidence="1">DUOXIRENSHENG_FW03</strain>
        <tissue evidence="1">Leaves</tissue>
    </source>
</reference>
<dbReference type="Proteomes" id="UP001386955">
    <property type="component" value="Unassembled WGS sequence"/>
</dbReference>
<keyword evidence="2" id="KW-1185">Reference proteome</keyword>
<organism evidence="1 2">
    <name type="scientific">Psophocarpus tetragonolobus</name>
    <name type="common">Winged bean</name>
    <name type="synonym">Dolichos tetragonolobus</name>
    <dbReference type="NCBI Taxonomy" id="3891"/>
    <lineage>
        <taxon>Eukaryota</taxon>
        <taxon>Viridiplantae</taxon>
        <taxon>Streptophyta</taxon>
        <taxon>Embryophyta</taxon>
        <taxon>Tracheophyta</taxon>
        <taxon>Spermatophyta</taxon>
        <taxon>Magnoliopsida</taxon>
        <taxon>eudicotyledons</taxon>
        <taxon>Gunneridae</taxon>
        <taxon>Pentapetalae</taxon>
        <taxon>rosids</taxon>
        <taxon>fabids</taxon>
        <taxon>Fabales</taxon>
        <taxon>Fabaceae</taxon>
        <taxon>Papilionoideae</taxon>
        <taxon>50 kb inversion clade</taxon>
        <taxon>NPAAA clade</taxon>
        <taxon>indigoferoid/millettioid clade</taxon>
        <taxon>Phaseoleae</taxon>
        <taxon>Psophocarpus</taxon>
    </lineage>
</organism>
<accession>A0AAN9S2D3</accession>
<name>A0AAN9S2D3_PSOTE</name>
<protein>
    <submittedName>
        <fullName evidence="1">Uncharacterized protein</fullName>
    </submittedName>
</protein>
<evidence type="ECO:0000313" key="2">
    <source>
        <dbReference type="Proteomes" id="UP001386955"/>
    </source>
</evidence>
<proteinExistence type="predicted"/>
<dbReference type="EMBL" id="JAYMYS010000007">
    <property type="protein sequence ID" value="KAK7386499.1"/>
    <property type="molecule type" value="Genomic_DNA"/>
</dbReference>
<evidence type="ECO:0000313" key="1">
    <source>
        <dbReference type="EMBL" id="KAK7386499.1"/>
    </source>
</evidence>
<dbReference type="AlphaFoldDB" id="A0AAN9S2D3"/>
<sequence>MPFACNIRLALTGLSKRLWKLRLLCHAIGILHRLLKTKTRKMCVLLHQPVSDSQFGNNFDFGTSSCSYDLSNICTALVSK</sequence>
<comment type="caution">
    <text evidence="1">The sequence shown here is derived from an EMBL/GenBank/DDBJ whole genome shotgun (WGS) entry which is preliminary data.</text>
</comment>
<gene>
    <name evidence="1" type="ORF">VNO78_26772</name>
</gene>